<organism evidence="4 5">
    <name type="scientific">Metabacillus lacus</name>
    <dbReference type="NCBI Taxonomy" id="1983721"/>
    <lineage>
        <taxon>Bacteria</taxon>
        <taxon>Bacillati</taxon>
        <taxon>Bacillota</taxon>
        <taxon>Bacilli</taxon>
        <taxon>Bacillales</taxon>
        <taxon>Bacillaceae</taxon>
        <taxon>Metabacillus</taxon>
    </lineage>
</organism>
<dbReference type="GO" id="GO:0046872">
    <property type="term" value="F:metal ion binding"/>
    <property type="evidence" value="ECO:0007669"/>
    <property type="project" value="UniProtKB-KW"/>
</dbReference>
<comment type="caution">
    <text evidence="4">The sequence shown here is derived from an EMBL/GenBank/DDBJ whole genome shotgun (WGS) entry which is preliminary data.</text>
</comment>
<dbReference type="GO" id="GO:0016787">
    <property type="term" value="F:hydrolase activity"/>
    <property type="evidence" value="ECO:0007669"/>
    <property type="project" value="UniProtKB-UniRule"/>
</dbReference>
<dbReference type="Gene3D" id="3.60.21.10">
    <property type="match status" value="1"/>
</dbReference>
<comment type="cofactor">
    <cofactor evidence="2">
        <name>a divalent metal cation</name>
        <dbReference type="ChEBI" id="CHEBI:60240"/>
    </cofactor>
</comment>
<feature type="domain" description="Calcineurin-like phosphoesterase" evidence="3">
    <location>
        <begin position="1"/>
        <end position="143"/>
    </location>
</feature>
<evidence type="ECO:0000256" key="2">
    <source>
        <dbReference type="RuleBase" id="RU362039"/>
    </source>
</evidence>
<reference evidence="4 5" key="1">
    <citation type="submission" date="2019-11" db="EMBL/GenBank/DDBJ databases">
        <title>Bacillus lacus genome.</title>
        <authorList>
            <person name="Allen C.J."/>
            <person name="Newman J.D."/>
        </authorList>
    </citation>
    <scope>NUCLEOTIDE SEQUENCE [LARGE SCALE GENOMIC DNA]</scope>
    <source>
        <strain evidence="4 5">KCTC 33946</strain>
    </source>
</reference>
<accession>A0A7X2IY56</accession>
<dbReference type="InterPro" id="IPR000979">
    <property type="entry name" value="Phosphodiesterase_MJ0936/Vps29"/>
</dbReference>
<evidence type="ECO:0000313" key="4">
    <source>
        <dbReference type="EMBL" id="MRX71819.1"/>
    </source>
</evidence>
<proteinExistence type="inferred from homology"/>
<dbReference type="SUPFAM" id="SSF56300">
    <property type="entry name" value="Metallo-dependent phosphatases"/>
    <property type="match status" value="1"/>
</dbReference>
<protein>
    <recommendedName>
        <fullName evidence="2">Phosphoesterase</fullName>
        <ecNumber evidence="2">3.1.4.-</ecNumber>
    </recommendedName>
</protein>
<dbReference type="PANTHER" id="PTHR11124">
    <property type="entry name" value="VACUOLAR SORTING PROTEIN VPS29"/>
    <property type="match status" value="1"/>
</dbReference>
<evidence type="ECO:0000313" key="5">
    <source>
        <dbReference type="Proteomes" id="UP000448867"/>
    </source>
</evidence>
<comment type="similarity">
    <text evidence="1 2">Belongs to the metallophosphoesterase superfamily. YfcE family.</text>
</comment>
<gene>
    <name evidence="4" type="ORF">GJU40_06460</name>
</gene>
<dbReference type="EC" id="3.1.4.-" evidence="2"/>
<name>A0A7X2IY56_9BACI</name>
<dbReference type="AlphaFoldDB" id="A0A7X2IY56"/>
<keyword evidence="5" id="KW-1185">Reference proteome</keyword>
<evidence type="ECO:0000259" key="3">
    <source>
        <dbReference type="Pfam" id="PF12850"/>
    </source>
</evidence>
<dbReference type="Pfam" id="PF12850">
    <property type="entry name" value="Metallophos_2"/>
    <property type="match status" value="1"/>
</dbReference>
<dbReference type="Proteomes" id="UP000448867">
    <property type="component" value="Unassembled WGS sequence"/>
</dbReference>
<dbReference type="RefSeq" id="WP_425481204.1">
    <property type="nucleotide sequence ID" value="NZ_WKKI01000007.1"/>
</dbReference>
<keyword evidence="2" id="KW-0479">Metal-binding</keyword>
<dbReference type="InterPro" id="IPR029052">
    <property type="entry name" value="Metallo-depent_PP-like"/>
</dbReference>
<sequence>MKFLIVSDSHGSTKELFDLKKRHFEEVEAFFHCGDSELQQENETIEGMHIVRGNCDGEHAFPDEICKAYGKAIFYVAHGHLHQVKSTLLNIQYRAAEYGANIVCFGHSHIAGAEYIDGMLYVNPGSILLPRMRKEQTYAIIEIINTEAKVTFYDKAGTELPALGMTCELLS</sequence>
<dbReference type="NCBIfam" id="TIGR00040">
    <property type="entry name" value="yfcE"/>
    <property type="match status" value="1"/>
</dbReference>
<dbReference type="InterPro" id="IPR024654">
    <property type="entry name" value="Calcineurin-like_PHP_lpxH"/>
</dbReference>
<dbReference type="EMBL" id="WKKI01000007">
    <property type="protein sequence ID" value="MRX71819.1"/>
    <property type="molecule type" value="Genomic_DNA"/>
</dbReference>
<evidence type="ECO:0000256" key="1">
    <source>
        <dbReference type="ARBA" id="ARBA00008950"/>
    </source>
</evidence>